<feature type="transmembrane region" description="Helical" evidence="7">
    <location>
        <begin position="331"/>
        <end position="357"/>
    </location>
</feature>
<dbReference type="Pfam" id="PF02687">
    <property type="entry name" value="FtsX"/>
    <property type="match status" value="1"/>
</dbReference>
<dbReference type="Pfam" id="PF12704">
    <property type="entry name" value="MacB_PCD"/>
    <property type="match status" value="1"/>
</dbReference>
<evidence type="ECO:0000256" key="3">
    <source>
        <dbReference type="ARBA" id="ARBA00022692"/>
    </source>
</evidence>
<sequence length="414" mass="45942">MLDIERWQEIFDAIRKNKLRTFLTGLSVASGIFILVILLGFGQGFKNGIAQEFAQDAATSVWVWPGTTTKEYKGLNPGRNIQLRNSDYNFSSELLAEQIDLKSPRIFVRNISVNYGNEALVYGVQGVSYQFQEIENAKMSRGRFISYQDETNTAKIAVIGNKIAHDVFNEVDTPIGEFIDISGIPFKIVGTFKETEDREEERIFIPITTAQKVFNGGDKVNNLAFTLPMAENFDDAVANSVKFKSQLLSNLQQAHTVAPDDTNAIHVWSALEEAKRFYSLTDNIKLFFWFVGVCTIIAGVVGVSNIMLIVVRERTKEIGIRKALGAKPWSIVGMILHESIFITAISGFVGLILSMGLLELLGPNIEVDYVVNPSVNFNVALSTVFVLVLAGAVAGFFPAWRAANIHTIEALRDE</sequence>
<dbReference type="InterPro" id="IPR003838">
    <property type="entry name" value="ABC3_permease_C"/>
</dbReference>
<organism evidence="10 11">
    <name type="scientific">Euzebyella saccharophila</name>
    <dbReference type="NCBI Taxonomy" id="679664"/>
    <lineage>
        <taxon>Bacteria</taxon>
        <taxon>Pseudomonadati</taxon>
        <taxon>Bacteroidota</taxon>
        <taxon>Flavobacteriia</taxon>
        <taxon>Flavobacteriales</taxon>
        <taxon>Flavobacteriaceae</taxon>
        <taxon>Euzebyella</taxon>
    </lineage>
</organism>
<dbReference type="PANTHER" id="PTHR30572:SF4">
    <property type="entry name" value="ABC TRANSPORTER PERMEASE YTRF"/>
    <property type="match status" value="1"/>
</dbReference>
<dbReference type="RefSeq" id="WP_192463126.1">
    <property type="nucleotide sequence ID" value="NZ_JACYFJ010000006.1"/>
</dbReference>
<dbReference type="InterPro" id="IPR050250">
    <property type="entry name" value="Macrolide_Exporter_MacB"/>
</dbReference>
<evidence type="ECO:0000256" key="6">
    <source>
        <dbReference type="ARBA" id="ARBA00038076"/>
    </source>
</evidence>
<feature type="domain" description="ABC3 transporter permease C-terminal" evidence="8">
    <location>
        <begin position="290"/>
        <end position="405"/>
    </location>
</feature>
<dbReference type="PANTHER" id="PTHR30572">
    <property type="entry name" value="MEMBRANE COMPONENT OF TRANSPORTER-RELATED"/>
    <property type="match status" value="1"/>
</dbReference>
<feature type="transmembrane region" description="Helical" evidence="7">
    <location>
        <begin position="286"/>
        <end position="311"/>
    </location>
</feature>
<evidence type="ECO:0000256" key="2">
    <source>
        <dbReference type="ARBA" id="ARBA00022475"/>
    </source>
</evidence>
<feature type="transmembrane region" description="Helical" evidence="7">
    <location>
        <begin position="21"/>
        <end position="41"/>
    </location>
</feature>
<evidence type="ECO:0000256" key="7">
    <source>
        <dbReference type="SAM" id="Phobius"/>
    </source>
</evidence>
<feature type="transmembrane region" description="Helical" evidence="7">
    <location>
        <begin position="377"/>
        <end position="397"/>
    </location>
</feature>
<gene>
    <name evidence="10" type="ORF">ACFOUT_17120</name>
</gene>
<evidence type="ECO:0000313" key="11">
    <source>
        <dbReference type="Proteomes" id="UP001595814"/>
    </source>
</evidence>
<keyword evidence="4 7" id="KW-1133">Transmembrane helix</keyword>
<accession>A0ABV8JXJ5</accession>
<comment type="caution">
    <text evidence="10">The sequence shown here is derived from an EMBL/GenBank/DDBJ whole genome shotgun (WGS) entry which is preliminary data.</text>
</comment>
<dbReference type="Proteomes" id="UP001595814">
    <property type="component" value="Unassembled WGS sequence"/>
</dbReference>
<evidence type="ECO:0000313" key="10">
    <source>
        <dbReference type="EMBL" id="MFC4097610.1"/>
    </source>
</evidence>
<comment type="similarity">
    <text evidence="6">Belongs to the ABC-4 integral membrane protein family.</text>
</comment>
<protein>
    <submittedName>
        <fullName evidence="10">ABC transporter permease</fullName>
    </submittedName>
</protein>
<reference evidence="11" key="1">
    <citation type="journal article" date="2019" name="Int. J. Syst. Evol. Microbiol.">
        <title>The Global Catalogue of Microorganisms (GCM) 10K type strain sequencing project: providing services to taxonomists for standard genome sequencing and annotation.</title>
        <authorList>
            <consortium name="The Broad Institute Genomics Platform"/>
            <consortium name="The Broad Institute Genome Sequencing Center for Infectious Disease"/>
            <person name="Wu L."/>
            <person name="Ma J."/>
        </authorList>
    </citation>
    <scope>NUCLEOTIDE SEQUENCE [LARGE SCALE GENOMIC DNA]</scope>
    <source>
        <strain evidence="11">CECT 7477</strain>
    </source>
</reference>
<keyword evidence="5 7" id="KW-0472">Membrane</keyword>
<keyword evidence="3 7" id="KW-0812">Transmembrane</keyword>
<dbReference type="InterPro" id="IPR025857">
    <property type="entry name" value="MacB_PCD"/>
</dbReference>
<evidence type="ECO:0000259" key="9">
    <source>
        <dbReference type="Pfam" id="PF12704"/>
    </source>
</evidence>
<evidence type="ECO:0000259" key="8">
    <source>
        <dbReference type="Pfam" id="PF02687"/>
    </source>
</evidence>
<feature type="domain" description="MacB-like periplasmic core" evidence="9">
    <location>
        <begin position="21"/>
        <end position="237"/>
    </location>
</feature>
<comment type="subcellular location">
    <subcellularLocation>
        <location evidence="1">Cell membrane</location>
        <topology evidence="1">Multi-pass membrane protein</topology>
    </subcellularLocation>
</comment>
<dbReference type="EMBL" id="JBHSAW010000023">
    <property type="protein sequence ID" value="MFC4097610.1"/>
    <property type="molecule type" value="Genomic_DNA"/>
</dbReference>
<keyword evidence="2" id="KW-1003">Cell membrane</keyword>
<evidence type="ECO:0000256" key="5">
    <source>
        <dbReference type="ARBA" id="ARBA00023136"/>
    </source>
</evidence>
<proteinExistence type="inferred from homology"/>
<name>A0ABV8JXJ5_9FLAO</name>
<evidence type="ECO:0000256" key="4">
    <source>
        <dbReference type="ARBA" id="ARBA00022989"/>
    </source>
</evidence>
<evidence type="ECO:0000256" key="1">
    <source>
        <dbReference type="ARBA" id="ARBA00004651"/>
    </source>
</evidence>
<keyword evidence="11" id="KW-1185">Reference proteome</keyword>